<feature type="signal peptide" evidence="1">
    <location>
        <begin position="1"/>
        <end position="19"/>
    </location>
</feature>
<dbReference type="Proteomes" id="UP000324629">
    <property type="component" value="Unassembled WGS sequence"/>
</dbReference>
<proteinExistence type="predicted"/>
<accession>A0A5J4N446</accession>
<evidence type="ECO:0008006" key="4">
    <source>
        <dbReference type="Google" id="ProtNLM"/>
    </source>
</evidence>
<name>A0A5J4N446_9TREM</name>
<keyword evidence="3" id="KW-1185">Reference proteome</keyword>
<feature type="chain" id="PRO_5023899933" description="Secreted protein" evidence="1">
    <location>
        <begin position="20"/>
        <end position="81"/>
    </location>
</feature>
<evidence type="ECO:0000313" key="2">
    <source>
        <dbReference type="EMBL" id="KAA3670282.1"/>
    </source>
</evidence>
<evidence type="ECO:0000313" key="3">
    <source>
        <dbReference type="Proteomes" id="UP000324629"/>
    </source>
</evidence>
<reference evidence="2 3" key="1">
    <citation type="journal article" date="2019" name="Gigascience">
        <title>Whole-genome sequence of the oriental lung fluke Paragonimus westermani.</title>
        <authorList>
            <person name="Oey H."/>
            <person name="Zakrzewski M."/>
            <person name="Narain K."/>
            <person name="Devi K.R."/>
            <person name="Agatsuma T."/>
            <person name="Nawaratna S."/>
            <person name="Gobert G.N."/>
            <person name="Jones M.K."/>
            <person name="Ragan M.A."/>
            <person name="McManus D.P."/>
            <person name="Krause L."/>
        </authorList>
    </citation>
    <scope>NUCLEOTIDE SEQUENCE [LARGE SCALE GENOMIC DNA]</scope>
    <source>
        <strain evidence="2 3">IND2009</strain>
    </source>
</reference>
<sequence>MIIVPLNIVLVALLNDALAQTGTPAGSLISTFKGLLAYNFSLVDNPENLTQENRTRLRTDVCEQVSRSSYFSPKILRRHHI</sequence>
<organism evidence="2 3">
    <name type="scientific">Paragonimus westermani</name>
    <dbReference type="NCBI Taxonomy" id="34504"/>
    <lineage>
        <taxon>Eukaryota</taxon>
        <taxon>Metazoa</taxon>
        <taxon>Spiralia</taxon>
        <taxon>Lophotrochozoa</taxon>
        <taxon>Platyhelminthes</taxon>
        <taxon>Trematoda</taxon>
        <taxon>Digenea</taxon>
        <taxon>Plagiorchiida</taxon>
        <taxon>Troglotremata</taxon>
        <taxon>Troglotrematidae</taxon>
        <taxon>Paragonimus</taxon>
    </lineage>
</organism>
<gene>
    <name evidence="2" type="ORF">DEA37_0007037</name>
</gene>
<keyword evidence="1" id="KW-0732">Signal</keyword>
<evidence type="ECO:0000256" key="1">
    <source>
        <dbReference type="SAM" id="SignalP"/>
    </source>
</evidence>
<protein>
    <recommendedName>
        <fullName evidence="4">Secreted protein</fullName>
    </recommendedName>
</protein>
<dbReference type="EMBL" id="QNGE01011905">
    <property type="protein sequence ID" value="KAA3670282.1"/>
    <property type="molecule type" value="Genomic_DNA"/>
</dbReference>
<dbReference type="AlphaFoldDB" id="A0A5J4N446"/>
<comment type="caution">
    <text evidence="2">The sequence shown here is derived from an EMBL/GenBank/DDBJ whole genome shotgun (WGS) entry which is preliminary data.</text>
</comment>